<dbReference type="EMBL" id="MU155722">
    <property type="protein sequence ID" value="KAF9471261.1"/>
    <property type="molecule type" value="Genomic_DNA"/>
</dbReference>
<evidence type="ECO:0000256" key="1">
    <source>
        <dbReference type="SAM" id="MobiDB-lite"/>
    </source>
</evidence>
<feature type="compositionally biased region" description="Polar residues" evidence="1">
    <location>
        <begin position="55"/>
        <end position="68"/>
    </location>
</feature>
<comment type="caution">
    <text evidence="2">The sequence shown here is derived from an EMBL/GenBank/DDBJ whole genome shotgun (WGS) entry which is preliminary data.</text>
</comment>
<feature type="region of interest" description="Disordered" evidence="1">
    <location>
        <begin position="1"/>
        <end position="91"/>
    </location>
</feature>
<organism evidence="2 3">
    <name type="scientific">Pholiota conissans</name>
    <dbReference type="NCBI Taxonomy" id="109636"/>
    <lineage>
        <taxon>Eukaryota</taxon>
        <taxon>Fungi</taxon>
        <taxon>Dikarya</taxon>
        <taxon>Basidiomycota</taxon>
        <taxon>Agaricomycotina</taxon>
        <taxon>Agaricomycetes</taxon>
        <taxon>Agaricomycetidae</taxon>
        <taxon>Agaricales</taxon>
        <taxon>Agaricineae</taxon>
        <taxon>Strophariaceae</taxon>
        <taxon>Pholiota</taxon>
    </lineage>
</organism>
<dbReference type="Proteomes" id="UP000807469">
    <property type="component" value="Unassembled WGS sequence"/>
</dbReference>
<feature type="compositionally biased region" description="Basic residues" evidence="1">
    <location>
        <begin position="38"/>
        <end position="54"/>
    </location>
</feature>
<protein>
    <submittedName>
        <fullName evidence="2">Uncharacterized protein</fullName>
    </submittedName>
</protein>
<gene>
    <name evidence="2" type="ORF">BDN70DRAFT_926206</name>
</gene>
<dbReference type="AlphaFoldDB" id="A0A9P6CLK5"/>
<sequence length="160" mass="17432">MPSVRTNRTRAFAASSERVGLRPRTKQIDYKAIANPASKRKKGGARKNNKHKRSTGAQAPATTLTAKSLTEPEPPSEQDADLSQPTEFASGSLIPNKINQDKFPKNFVHTFHEGIISAIETICNYSLQLTFSGVPAAEMEAMTSTNAPNVYAYTAEHALK</sequence>
<keyword evidence="3" id="KW-1185">Reference proteome</keyword>
<proteinExistence type="predicted"/>
<name>A0A9P6CLK5_9AGAR</name>
<evidence type="ECO:0000313" key="3">
    <source>
        <dbReference type="Proteomes" id="UP000807469"/>
    </source>
</evidence>
<reference evidence="2" key="1">
    <citation type="submission" date="2020-11" db="EMBL/GenBank/DDBJ databases">
        <authorList>
            <consortium name="DOE Joint Genome Institute"/>
            <person name="Ahrendt S."/>
            <person name="Riley R."/>
            <person name="Andreopoulos W."/>
            <person name="Labutti K."/>
            <person name="Pangilinan J."/>
            <person name="Ruiz-Duenas F.J."/>
            <person name="Barrasa J.M."/>
            <person name="Sanchez-Garcia M."/>
            <person name="Camarero S."/>
            <person name="Miyauchi S."/>
            <person name="Serrano A."/>
            <person name="Linde D."/>
            <person name="Babiker R."/>
            <person name="Drula E."/>
            <person name="Ayuso-Fernandez I."/>
            <person name="Pacheco R."/>
            <person name="Padilla G."/>
            <person name="Ferreira P."/>
            <person name="Barriuso J."/>
            <person name="Kellner H."/>
            <person name="Castanera R."/>
            <person name="Alfaro M."/>
            <person name="Ramirez L."/>
            <person name="Pisabarro A.G."/>
            <person name="Kuo A."/>
            <person name="Tritt A."/>
            <person name="Lipzen A."/>
            <person name="He G."/>
            <person name="Yan M."/>
            <person name="Ng V."/>
            <person name="Cullen D."/>
            <person name="Martin F."/>
            <person name="Rosso M.-N."/>
            <person name="Henrissat B."/>
            <person name="Hibbett D."/>
            <person name="Martinez A.T."/>
            <person name="Grigoriev I.V."/>
        </authorList>
    </citation>
    <scope>NUCLEOTIDE SEQUENCE</scope>
    <source>
        <strain evidence="2">CIRM-BRFM 674</strain>
    </source>
</reference>
<evidence type="ECO:0000313" key="2">
    <source>
        <dbReference type="EMBL" id="KAF9471261.1"/>
    </source>
</evidence>
<accession>A0A9P6CLK5</accession>